<gene>
    <name evidence="2" type="ORF">DN068_02175</name>
</gene>
<organism evidence="2 3">
    <name type="scientific">Taibaiella soli</name>
    <dbReference type="NCBI Taxonomy" id="1649169"/>
    <lineage>
        <taxon>Bacteria</taxon>
        <taxon>Pseudomonadati</taxon>
        <taxon>Bacteroidota</taxon>
        <taxon>Chitinophagia</taxon>
        <taxon>Chitinophagales</taxon>
        <taxon>Chitinophagaceae</taxon>
        <taxon>Taibaiella</taxon>
    </lineage>
</organism>
<evidence type="ECO:0000313" key="2">
    <source>
        <dbReference type="EMBL" id="PZF74408.1"/>
    </source>
</evidence>
<dbReference type="Proteomes" id="UP000248745">
    <property type="component" value="Unassembled WGS sequence"/>
</dbReference>
<keyword evidence="1" id="KW-0732">Signal</keyword>
<protein>
    <recommendedName>
        <fullName evidence="4">DUF1579 domain-containing protein</fullName>
    </recommendedName>
</protein>
<comment type="caution">
    <text evidence="2">The sequence shown here is derived from an EMBL/GenBank/DDBJ whole genome shotgun (WGS) entry which is preliminary data.</text>
</comment>
<dbReference type="InterPro" id="IPR011473">
    <property type="entry name" value="DUF1579"/>
</dbReference>
<accession>A0A2W2B2Y0</accession>
<dbReference type="EMBL" id="QKTW01000003">
    <property type="protein sequence ID" value="PZF74408.1"/>
    <property type="molecule type" value="Genomic_DNA"/>
</dbReference>
<evidence type="ECO:0000256" key="1">
    <source>
        <dbReference type="SAM" id="SignalP"/>
    </source>
</evidence>
<feature type="signal peptide" evidence="1">
    <location>
        <begin position="1"/>
        <end position="21"/>
    </location>
</feature>
<dbReference type="RefSeq" id="WP_110997246.1">
    <property type="nucleotide sequence ID" value="NZ_QKTW01000003.1"/>
</dbReference>
<feature type="chain" id="PRO_5015859755" description="DUF1579 domain-containing protein" evidence="1">
    <location>
        <begin position="22"/>
        <end position="192"/>
    </location>
</feature>
<dbReference type="AlphaFoldDB" id="A0A2W2B2Y0"/>
<sequence>MKKLVLLLLAVAGLSVTKTLAQMDDASMKAMQAYMTPGDMQKMLAKSDGNWNADITMWMDPTGAPTKTKGTCVNRMILGGRYQESINKSTFNGMPFEGRSLVGYDNAKKVFVYNWIDNMGTGMMTMEGKWNAATKTVEFMGTMVDPSSGNDMKVRETFQLIDNDHQKMEMYMVMPGGQDMKTMEITFTRAKK</sequence>
<reference evidence="2 3" key="1">
    <citation type="submission" date="2018-06" db="EMBL/GenBank/DDBJ databases">
        <title>Mucibacter soli gen. nov., sp. nov., a new member of the family Chitinophagaceae producing mucin.</title>
        <authorList>
            <person name="Kim M.-K."/>
            <person name="Park S."/>
            <person name="Kim T.-S."/>
            <person name="Joung Y."/>
            <person name="Han J.-H."/>
            <person name="Kim S.B."/>
        </authorList>
    </citation>
    <scope>NUCLEOTIDE SEQUENCE [LARGE SCALE GENOMIC DNA]</scope>
    <source>
        <strain evidence="2 3">R1-15</strain>
    </source>
</reference>
<dbReference type="Pfam" id="PF07617">
    <property type="entry name" value="DUF1579"/>
    <property type="match status" value="1"/>
</dbReference>
<proteinExistence type="predicted"/>
<keyword evidence="3" id="KW-1185">Reference proteome</keyword>
<evidence type="ECO:0008006" key="4">
    <source>
        <dbReference type="Google" id="ProtNLM"/>
    </source>
</evidence>
<dbReference type="OrthoDB" id="277821at2"/>
<name>A0A2W2B2Y0_9BACT</name>
<evidence type="ECO:0000313" key="3">
    <source>
        <dbReference type="Proteomes" id="UP000248745"/>
    </source>
</evidence>